<organism evidence="9 10">
    <name type="scientific">Butyricicoccus porcorum</name>
    <dbReference type="NCBI Taxonomy" id="1945634"/>
    <lineage>
        <taxon>Bacteria</taxon>
        <taxon>Bacillati</taxon>
        <taxon>Bacillota</taxon>
        <taxon>Clostridia</taxon>
        <taxon>Eubacteriales</taxon>
        <taxon>Butyricicoccaceae</taxon>
        <taxon>Butyricicoccus</taxon>
    </lineage>
</organism>
<dbReference type="EMBL" id="NHOC01000004">
    <property type="protein sequence ID" value="OUM21081.1"/>
    <property type="molecule type" value="Genomic_DNA"/>
</dbReference>
<dbReference type="Gene3D" id="3.40.720.10">
    <property type="entry name" value="Alkaline Phosphatase, subunit A"/>
    <property type="match status" value="1"/>
</dbReference>
<feature type="transmembrane region" description="Helical" evidence="7">
    <location>
        <begin position="12"/>
        <end position="33"/>
    </location>
</feature>
<feature type="transmembrane region" description="Helical" evidence="7">
    <location>
        <begin position="115"/>
        <end position="134"/>
    </location>
</feature>
<keyword evidence="3" id="KW-1003">Cell membrane</keyword>
<feature type="transmembrane region" description="Helical" evidence="7">
    <location>
        <begin position="146"/>
        <end position="166"/>
    </location>
</feature>
<protein>
    <recommendedName>
        <fullName evidence="8">Sulfatase N-terminal domain-containing protein</fullName>
    </recommendedName>
</protein>
<dbReference type="InterPro" id="IPR000917">
    <property type="entry name" value="Sulfatase_N"/>
</dbReference>
<gene>
    <name evidence="9" type="ORF">CBW42_05720</name>
</gene>
<evidence type="ECO:0000256" key="6">
    <source>
        <dbReference type="ARBA" id="ARBA00023136"/>
    </source>
</evidence>
<dbReference type="AlphaFoldDB" id="A0A252F5P8"/>
<feature type="transmembrane region" description="Helical" evidence="7">
    <location>
        <begin position="72"/>
        <end position="95"/>
    </location>
</feature>
<keyword evidence="4 7" id="KW-0812">Transmembrane</keyword>
<dbReference type="SUPFAM" id="SSF53649">
    <property type="entry name" value="Alkaline phosphatase-like"/>
    <property type="match status" value="1"/>
</dbReference>
<feature type="transmembrane region" description="Helical" evidence="7">
    <location>
        <begin position="39"/>
        <end position="60"/>
    </location>
</feature>
<evidence type="ECO:0000256" key="1">
    <source>
        <dbReference type="ARBA" id="ARBA00004651"/>
    </source>
</evidence>
<proteinExistence type="predicted"/>
<reference evidence="9 10" key="1">
    <citation type="submission" date="2017-05" db="EMBL/GenBank/DDBJ databases">
        <title>Butyricicoccus porcorum sp. nov. a butyrate-producing bacterium from the swine intestinal tract.</title>
        <authorList>
            <person name="Trachsel J."/>
            <person name="Humphrey S."/>
            <person name="Allen H.K."/>
        </authorList>
    </citation>
    <scope>NUCLEOTIDE SEQUENCE [LARGE SCALE GENOMIC DNA]</scope>
    <source>
        <strain evidence="9">BB10</strain>
    </source>
</reference>
<dbReference type="PANTHER" id="PTHR47371">
    <property type="entry name" value="LIPOTEICHOIC ACID SYNTHASE"/>
    <property type="match status" value="1"/>
</dbReference>
<dbReference type="Proteomes" id="UP000194903">
    <property type="component" value="Unassembled WGS sequence"/>
</dbReference>
<dbReference type="RefSeq" id="WP_087018638.1">
    <property type="nucleotide sequence ID" value="NZ_CP178353.1"/>
</dbReference>
<dbReference type="CDD" id="cd16015">
    <property type="entry name" value="LTA_synthase"/>
    <property type="match status" value="1"/>
</dbReference>
<evidence type="ECO:0000256" key="5">
    <source>
        <dbReference type="ARBA" id="ARBA00022989"/>
    </source>
</evidence>
<evidence type="ECO:0000256" key="7">
    <source>
        <dbReference type="SAM" id="Phobius"/>
    </source>
</evidence>
<name>A0A252F5P8_9FIRM</name>
<evidence type="ECO:0000259" key="8">
    <source>
        <dbReference type="Pfam" id="PF00884"/>
    </source>
</evidence>
<comment type="pathway">
    <text evidence="2">Cell wall biogenesis; lipoteichoic acid biosynthesis.</text>
</comment>
<keyword evidence="5 7" id="KW-1133">Transmembrane helix</keyword>
<accession>A0A252F5P8</accession>
<comment type="caution">
    <text evidence="9">The sequence shown here is derived from an EMBL/GenBank/DDBJ whole genome shotgun (WGS) entry which is preliminary data.</text>
</comment>
<dbReference type="Gene3D" id="3.30.1120.170">
    <property type="match status" value="1"/>
</dbReference>
<dbReference type="GO" id="GO:0005886">
    <property type="term" value="C:plasma membrane"/>
    <property type="evidence" value="ECO:0007669"/>
    <property type="project" value="UniProtKB-SubCell"/>
</dbReference>
<feature type="domain" description="Sulfatase N-terminal" evidence="8">
    <location>
        <begin position="261"/>
        <end position="549"/>
    </location>
</feature>
<dbReference type="PANTHER" id="PTHR47371:SF3">
    <property type="entry name" value="PHOSPHOGLYCEROL TRANSFERASE I"/>
    <property type="match status" value="1"/>
</dbReference>
<evidence type="ECO:0000256" key="3">
    <source>
        <dbReference type="ARBA" id="ARBA00022475"/>
    </source>
</evidence>
<sequence length="628" mass="70468">MRLLHILRRFGSSAAAAFLIPWLSFFLPELFIYTYTDTSAFSLAFSAVWAGILAGFLFLLPRLPARILFVLLYYPAATLAILQAGYFELFGKFMWLTYLVYLRDGAEFAGSVFDYLPAGFVPAAVLLLLWGAAACRLRPNTTASRAKVLAVCFCAVTAAAALPYLLNAACAGDELERGLGTDYYAGKSLRRAYDLMYDAHKVYTMCGLYHSAGRDIWVHLLEPQLPGNKSEENQKLARIESYFAQRESATENEMTGTLAGKNVILVLMESADDWTIREDTTPTLCRLMREGINFTNLYTPLYGSVRTFNTEFTVNTGVFSPTDGSLTFTYCGNDYSESLPNTFRAAGYSANAFHYNSPSFYSRGVMDPAMGYETYICYADYAEHSNQFSSELYEDTFVLTNPDLRAQLLPDKPFFNFVISRNAHMPYSSDDSVSKYAMEQYPQYADADECEEVGYYLAKMKLLDNFFSQLLAELERAGQLENTVIVGVTDHYSYSMKDQERVRALSDVPVDLMVEKTPFFIWSTDLQPMTVDKTLNTSDIAPTLLNLFGLSSGTYYIGHDAFDPNYAGYAIFSDGSWIDGNVVYQDGEIIHEFSDGAAARTDIATMNQTAQDFIEINNLILETDYYSK</sequence>
<dbReference type="Pfam" id="PF00884">
    <property type="entry name" value="Sulfatase"/>
    <property type="match status" value="1"/>
</dbReference>
<dbReference type="InterPro" id="IPR017850">
    <property type="entry name" value="Alkaline_phosphatase_core_sf"/>
</dbReference>
<evidence type="ECO:0000313" key="9">
    <source>
        <dbReference type="EMBL" id="OUM21081.1"/>
    </source>
</evidence>
<comment type="subcellular location">
    <subcellularLocation>
        <location evidence="1">Cell membrane</location>
        <topology evidence="1">Multi-pass membrane protein</topology>
    </subcellularLocation>
</comment>
<dbReference type="OrthoDB" id="5901192at2"/>
<evidence type="ECO:0000313" key="10">
    <source>
        <dbReference type="Proteomes" id="UP000194903"/>
    </source>
</evidence>
<keyword evidence="10" id="KW-1185">Reference proteome</keyword>
<dbReference type="InterPro" id="IPR050448">
    <property type="entry name" value="OpgB/LTA_synthase_biosynth"/>
</dbReference>
<evidence type="ECO:0000256" key="2">
    <source>
        <dbReference type="ARBA" id="ARBA00004936"/>
    </source>
</evidence>
<keyword evidence="6 7" id="KW-0472">Membrane</keyword>
<evidence type="ECO:0000256" key="4">
    <source>
        <dbReference type="ARBA" id="ARBA00022692"/>
    </source>
</evidence>